<feature type="domain" description="Glucose-methanol-choline oxidoreductase N-terminal" evidence="6">
    <location>
        <begin position="225"/>
        <end position="294"/>
    </location>
</feature>
<dbReference type="Gene3D" id="3.50.50.60">
    <property type="entry name" value="FAD/NAD(P)-binding domain"/>
    <property type="match status" value="2"/>
</dbReference>
<keyword evidence="5" id="KW-0560">Oxidoreductase</keyword>
<dbReference type="RefSeq" id="WP_205258280.1">
    <property type="nucleotide sequence ID" value="NZ_BAAAPV010000002.1"/>
</dbReference>
<dbReference type="InterPro" id="IPR000172">
    <property type="entry name" value="GMC_OxRdtase_N"/>
</dbReference>
<keyword evidence="4" id="KW-0274">FAD</keyword>
<dbReference type="InterPro" id="IPR036188">
    <property type="entry name" value="FAD/NAD-bd_sf"/>
</dbReference>
<dbReference type="InterPro" id="IPR007867">
    <property type="entry name" value="GMC_OxRtase_C"/>
</dbReference>
<dbReference type="SUPFAM" id="SSF54373">
    <property type="entry name" value="FAD-linked reductases, C-terminal domain"/>
    <property type="match status" value="1"/>
</dbReference>
<sequence>MRTGPDDLSDVLIIGSGLLGASVARLVREARPDATVTMAAGGPRMGAIPGQHLHDSPEASLSRQFAAGAAVNQQNLYTGAARRTSPAASRHELAPGLYGIGAVGNGPGDLPGAAVAWNEGGMGVHWAAGTPPPFGDEVPGVVDDASWPGDLRRAQDILGVRSDAFPADDRSAAILRVLTEELGGAGDAAPRAMPMAIARRADGTLVRTGPNRVWPPLADGSDPGFTLLDATVCTGLLHRDGQVQGVTLSSLRDGTDTVVRARQVVVAADALRTPQLLFASGIRPPALGRYLDEHAFLSGAVTVTPDMLDLPARPADEKSDEPFRHALWVPYRGADRPFHGGVLCRPTDAGPAGSLLVTLSWYVPAEVSADNRLHFDDDATDATGLPRFSVRFVRSPADLRRIADAQDVLLQVASALTRGKSATPCALLEPGSSLHYTGTVRMSAADDGTGVCDATGRVWGFDNLFLAGNGVIPSALAANSTLTAVAVAVRTVRRLVAELR</sequence>
<dbReference type="Pfam" id="PF05199">
    <property type="entry name" value="GMC_oxred_C"/>
    <property type="match status" value="1"/>
</dbReference>
<evidence type="ECO:0000256" key="1">
    <source>
        <dbReference type="ARBA" id="ARBA00001974"/>
    </source>
</evidence>
<keyword evidence="3" id="KW-0285">Flavoprotein</keyword>
<comment type="cofactor">
    <cofactor evidence="1">
        <name>FAD</name>
        <dbReference type="ChEBI" id="CHEBI:57692"/>
    </cofactor>
</comment>
<dbReference type="PANTHER" id="PTHR42784:SF1">
    <property type="entry name" value="PYRANOSE 2-OXIDASE"/>
    <property type="match status" value="1"/>
</dbReference>
<reference evidence="8" key="1">
    <citation type="submission" date="2021-01" db="EMBL/GenBank/DDBJ databases">
        <title>KCTC 19127 draft genome.</title>
        <authorList>
            <person name="An D."/>
        </authorList>
    </citation>
    <scope>NUCLEOTIDE SEQUENCE</scope>
    <source>
        <strain evidence="8">KCTC 19127</strain>
    </source>
</reference>
<evidence type="ECO:0000256" key="2">
    <source>
        <dbReference type="ARBA" id="ARBA00010790"/>
    </source>
</evidence>
<dbReference type="SUPFAM" id="SSF51905">
    <property type="entry name" value="FAD/NAD(P)-binding domain"/>
    <property type="match status" value="1"/>
</dbReference>
<proteinExistence type="inferred from homology"/>
<dbReference type="GO" id="GO:0050660">
    <property type="term" value="F:flavin adenine dinucleotide binding"/>
    <property type="evidence" value="ECO:0007669"/>
    <property type="project" value="InterPro"/>
</dbReference>
<dbReference type="EMBL" id="JAERWL010000015">
    <property type="protein sequence ID" value="MBM9478158.1"/>
    <property type="molecule type" value="Genomic_DNA"/>
</dbReference>
<dbReference type="Pfam" id="PF00732">
    <property type="entry name" value="GMC_oxred_N"/>
    <property type="match status" value="1"/>
</dbReference>
<comment type="similarity">
    <text evidence="2">Belongs to the GMC oxidoreductase family.</text>
</comment>
<evidence type="ECO:0000256" key="4">
    <source>
        <dbReference type="ARBA" id="ARBA00022827"/>
    </source>
</evidence>
<evidence type="ECO:0000256" key="3">
    <source>
        <dbReference type="ARBA" id="ARBA00022630"/>
    </source>
</evidence>
<accession>A0A938YNU5</accession>
<evidence type="ECO:0000313" key="9">
    <source>
        <dbReference type="Proteomes" id="UP000663801"/>
    </source>
</evidence>
<feature type="domain" description="Glucose-methanol-choline oxidoreductase C-terminal" evidence="7">
    <location>
        <begin position="369"/>
        <end position="488"/>
    </location>
</feature>
<comment type="caution">
    <text evidence="8">The sequence shown here is derived from an EMBL/GenBank/DDBJ whole genome shotgun (WGS) entry which is preliminary data.</text>
</comment>
<dbReference type="AlphaFoldDB" id="A0A938YNU5"/>
<evidence type="ECO:0000313" key="8">
    <source>
        <dbReference type="EMBL" id="MBM9478158.1"/>
    </source>
</evidence>
<evidence type="ECO:0000256" key="5">
    <source>
        <dbReference type="ARBA" id="ARBA00023002"/>
    </source>
</evidence>
<dbReference type="PANTHER" id="PTHR42784">
    <property type="entry name" value="PYRANOSE 2-OXIDASE"/>
    <property type="match status" value="1"/>
</dbReference>
<keyword evidence="9" id="KW-1185">Reference proteome</keyword>
<dbReference type="GO" id="GO:0016614">
    <property type="term" value="F:oxidoreductase activity, acting on CH-OH group of donors"/>
    <property type="evidence" value="ECO:0007669"/>
    <property type="project" value="InterPro"/>
</dbReference>
<gene>
    <name evidence="8" type="ORF">JL107_17050</name>
</gene>
<name>A0A938YNU5_9ACTN</name>
<dbReference type="InterPro" id="IPR051473">
    <property type="entry name" value="P2Ox-like"/>
</dbReference>
<protein>
    <submittedName>
        <fullName evidence="8">GMC family oxidoreductase N-terminal domain-containing protein</fullName>
    </submittedName>
</protein>
<organism evidence="8 9">
    <name type="scientific">Nakamurella flavida</name>
    <dbReference type="NCBI Taxonomy" id="363630"/>
    <lineage>
        <taxon>Bacteria</taxon>
        <taxon>Bacillati</taxon>
        <taxon>Actinomycetota</taxon>
        <taxon>Actinomycetes</taxon>
        <taxon>Nakamurellales</taxon>
        <taxon>Nakamurellaceae</taxon>
        <taxon>Nakamurella</taxon>
    </lineage>
</organism>
<evidence type="ECO:0000259" key="6">
    <source>
        <dbReference type="Pfam" id="PF00732"/>
    </source>
</evidence>
<dbReference type="Proteomes" id="UP000663801">
    <property type="component" value="Unassembled WGS sequence"/>
</dbReference>
<evidence type="ECO:0000259" key="7">
    <source>
        <dbReference type="Pfam" id="PF05199"/>
    </source>
</evidence>